<dbReference type="PANTHER" id="PTHR43244">
    <property type="match status" value="1"/>
</dbReference>
<evidence type="ECO:0000313" key="3">
    <source>
        <dbReference type="EMBL" id="MBB2902471.1"/>
    </source>
</evidence>
<sequence>MSAVGIGYTCMSEQSDPRWLVRDALAAEEAGFDTIVFSDHASPWLTTQGHAPYAWSVLGAVAATTSRVELMTYVTCPTVRYHPAVVAQKAATVQILSEGRFVLGLGSGENLNEHVVGQGWPAVEERQDMLVEACEIISNLFDGELLTYAGDYFRVDSHRLWDVPEHRVPIAVAISGEKSATRFSPLAEHAIAVEPEAALGAWDAAREPGQSPSRKIGQMPVSWDADRDTAIARAHEQFRWFAGGWKVNADLPTTAGFAGATQFVRPEDVAGKIPCGNDVDAIVEAASAYFEAGFTDLALVQIGGEHQSEFLRVAQSEIIPALREAAGSDDPSPS</sequence>
<comment type="caution">
    <text evidence="3">The sequence shown here is derived from an EMBL/GenBank/DDBJ whole genome shotgun (WGS) entry which is preliminary data.</text>
</comment>
<dbReference type="PANTHER" id="PTHR43244:SF1">
    <property type="entry name" value="5,10-METHYLENETETRAHYDROMETHANOPTERIN REDUCTASE"/>
    <property type="match status" value="1"/>
</dbReference>
<dbReference type="InterPro" id="IPR050564">
    <property type="entry name" value="F420-G6PD/mer"/>
</dbReference>
<evidence type="ECO:0000259" key="2">
    <source>
        <dbReference type="Pfam" id="PF00296"/>
    </source>
</evidence>
<gene>
    <name evidence="3" type="ORF">FHR75_003302</name>
</gene>
<reference evidence="3 4" key="1">
    <citation type="submission" date="2020-08" db="EMBL/GenBank/DDBJ databases">
        <title>The Agave Microbiome: Exploring the role of microbial communities in plant adaptations to desert environments.</title>
        <authorList>
            <person name="Partida-Martinez L.P."/>
        </authorList>
    </citation>
    <scope>NUCLEOTIDE SEQUENCE [LARGE SCALE GENOMIC DNA]</scope>
    <source>
        <strain evidence="3 4">AS2.23</strain>
    </source>
</reference>
<dbReference type="Pfam" id="PF00296">
    <property type="entry name" value="Bac_luciferase"/>
    <property type="match status" value="1"/>
</dbReference>
<dbReference type="SUPFAM" id="SSF51679">
    <property type="entry name" value="Bacterial luciferase-like"/>
    <property type="match status" value="1"/>
</dbReference>
<dbReference type="InterPro" id="IPR036661">
    <property type="entry name" value="Luciferase-like_sf"/>
</dbReference>
<dbReference type="RefSeq" id="WP_311736651.1">
    <property type="nucleotide sequence ID" value="NZ_JACHVY010000003.1"/>
</dbReference>
<dbReference type="Proteomes" id="UP000533269">
    <property type="component" value="Unassembled WGS sequence"/>
</dbReference>
<proteinExistence type="predicted"/>
<feature type="domain" description="Luciferase-like" evidence="2">
    <location>
        <begin position="14"/>
        <end position="295"/>
    </location>
</feature>
<reference evidence="3 4" key="2">
    <citation type="submission" date="2020-08" db="EMBL/GenBank/DDBJ databases">
        <authorList>
            <person name="Partida-Martinez L."/>
            <person name="Huntemann M."/>
            <person name="Clum A."/>
            <person name="Wang J."/>
            <person name="Palaniappan K."/>
            <person name="Ritter S."/>
            <person name="Chen I.-M."/>
            <person name="Stamatis D."/>
            <person name="Reddy T."/>
            <person name="O'Malley R."/>
            <person name="Daum C."/>
            <person name="Shapiro N."/>
            <person name="Ivanova N."/>
            <person name="Kyrpides N."/>
            <person name="Woyke T."/>
        </authorList>
    </citation>
    <scope>NUCLEOTIDE SEQUENCE [LARGE SCALE GENOMIC DNA]</scope>
    <source>
        <strain evidence="3 4">AS2.23</strain>
    </source>
</reference>
<keyword evidence="1" id="KW-0560">Oxidoreductase</keyword>
<organism evidence="3 4">
    <name type="scientific">Kineococcus radiotolerans</name>
    <dbReference type="NCBI Taxonomy" id="131568"/>
    <lineage>
        <taxon>Bacteria</taxon>
        <taxon>Bacillati</taxon>
        <taxon>Actinomycetota</taxon>
        <taxon>Actinomycetes</taxon>
        <taxon>Kineosporiales</taxon>
        <taxon>Kineosporiaceae</taxon>
        <taxon>Kineococcus</taxon>
    </lineage>
</organism>
<dbReference type="EMBL" id="JACHVY010000003">
    <property type="protein sequence ID" value="MBB2902471.1"/>
    <property type="molecule type" value="Genomic_DNA"/>
</dbReference>
<dbReference type="InterPro" id="IPR011251">
    <property type="entry name" value="Luciferase-like_dom"/>
</dbReference>
<name>A0A7W4TQA6_KINRA</name>
<evidence type="ECO:0000313" key="4">
    <source>
        <dbReference type="Proteomes" id="UP000533269"/>
    </source>
</evidence>
<dbReference type="GO" id="GO:0016705">
    <property type="term" value="F:oxidoreductase activity, acting on paired donors, with incorporation or reduction of molecular oxygen"/>
    <property type="evidence" value="ECO:0007669"/>
    <property type="project" value="InterPro"/>
</dbReference>
<dbReference type="Gene3D" id="3.20.20.30">
    <property type="entry name" value="Luciferase-like domain"/>
    <property type="match status" value="1"/>
</dbReference>
<evidence type="ECO:0000256" key="1">
    <source>
        <dbReference type="ARBA" id="ARBA00023002"/>
    </source>
</evidence>
<accession>A0A7W4TQA6</accession>
<dbReference type="NCBIfam" id="TIGR03557">
    <property type="entry name" value="F420_G6P_family"/>
    <property type="match status" value="1"/>
</dbReference>
<dbReference type="InterPro" id="IPR019945">
    <property type="entry name" value="F420_G6P_DH-rel"/>
</dbReference>
<protein>
    <submittedName>
        <fullName evidence="3">G6PDH family F420-dependent oxidoreductase</fullName>
    </submittedName>
</protein>
<dbReference type="AlphaFoldDB" id="A0A7W4TQA6"/>